<dbReference type="SMART" id="SM00347">
    <property type="entry name" value="HTH_MARR"/>
    <property type="match status" value="1"/>
</dbReference>
<protein>
    <submittedName>
        <fullName evidence="5">DNA-binding MarR family transcriptional regulator</fullName>
    </submittedName>
</protein>
<dbReference type="Gene3D" id="1.10.10.10">
    <property type="entry name" value="Winged helix-like DNA-binding domain superfamily/Winged helix DNA-binding domain"/>
    <property type="match status" value="1"/>
</dbReference>
<evidence type="ECO:0000313" key="5">
    <source>
        <dbReference type="EMBL" id="TDP81125.1"/>
    </source>
</evidence>
<name>A0A4R6R659_9HYPH</name>
<dbReference type="Proteomes" id="UP000294547">
    <property type="component" value="Unassembled WGS sequence"/>
</dbReference>
<sequence>MTTAPTGDTVDLIQLFGGVNRQLEQILAARLKPAGLSVEQYWILRALARRDGLAMGELAQKLVVDSPTLTKMIDRLVASADVYRGPDPHDRRKVLVFISDKGRARFETLGGDVEDVASGLGDKLDPATVDRLRGFLATILS</sequence>
<dbReference type="Pfam" id="PF12802">
    <property type="entry name" value="MarR_2"/>
    <property type="match status" value="1"/>
</dbReference>
<evidence type="ECO:0000256" key="3">
    <source>
        <dbReference type="ARBA" id="ARBA00023163"/>
    </source>
</evidence>
<evidence type="ECO:0000256" key="1">
    <source>
        <dbReference type="ARBA" id="ARBA00023015"/>
    </source>
</evidence>
<dbReference type="InterPro" id="IPR000835">
    <property type="entry name" value="HTH_MarR-typ"/>
</dbReference>
<organism evidence="5 6">
    <name type="scientific">Oharaeibacter diazotrophicus</name>
    <dbReference type="NCBI Taxonomy" id="1920512"/>
    <lineage>
        <taxon>Bacteria</taxon>
        <taxon>Pseudomonadati</taxon>
        <taxon>Pseudomonadota</taxon>
        <taxon>Alphaproteobacteria</taxon>
        <taxon>Hyphomicrobiales</taxon>
        <taxon>Pleomorphomonadaceae</taxon>
        <taxon>Oharaeibacter</taxon>
    </lineage>
</organism>
<dbReference type="PANTHER" id="PTHR42756:SF1">
    <property type="entry name" value="TRANSCRIPTIONAL REPRESSOR OF EMRAB OPERON"/>
    <property type="match status" value="1"/>
</dbReference>
<dbReference type="SUPFAM" id="SSF46785">
    <property type="entry name" value="Winged helix' DNA-binding domain"/>
    <property type="match status" value="1"/>
</dbReference>
<gene>
    <name evidence="5" type="ORF">EDD54_4458</name>
</gene>
<dbReference type="RefSeq" id="WP_126542058.1">
    <property type="nucleotide sequence ID" value="NZ_BSPM01000003.1"/>
</dbReference>
<accession>A0A4R6R659</accession>
<reference evidence="5 6" key="1">
    <citation type="submission" date="2019-03" db="EMBL/GenBank/DDBJ databases">
        <title>Genomic Encyclopedia of Type Strains, Phase IV (KMG-IV): sequencing the most valuable type-strain genomes for metagenomic binning, comparative biology and taxonomic classification.</title>
        <authorList>
            <person name="Goeker M."/>
        </authorList>
    </citation>
    <scope>NUCLEOTIDE SEQUENCE [LARGE SCALE GENOMIC DNA]</scope>
    <source>
        <strain evidence="5 6">DSM 102969</strain>
    </source>
</reference>
<feature type="domain" description="HTH marR-type" evidence="4">
    <location>
        <begin position="9"/>
        <end position="141"/>
    </location>
</feature>
<keyword evidence="1" id="KW-0805">Transcription regulation</keyword>
<dbReference type="GO" id="GO:0003700">
    <property type="term" value="F:DNA-binding transcription factor activity"/>
    <property type="evidence" value="ECO:0007669"/>
    <property type="project" value="InterPro"/>
</dbReference>
<evidence type="ECO:0000256" key="2">
    <source>
        <dbReference type="ARBA" id="ARBA00023125"/>
    </source>
</evidence>
<evidence type="ECO:0000259" key="4">
    <source>
        <dbReference type="PROSITE" id="PS50995"/>
    </source>
</evidence>
<dbReference type="GO" id="GO:0003677">
    <property type="term" value="F:DNA binding"/>
    <property type="evidence" value="ECO:0007669"/>
    <property type="project" value="UniProtKB-KW"/>
</dbReference>
<dbReference type="InterPro" id="IPR036390">
    <property type="entry name" value="WH_DNA-bd_sf"/>
</dbReference>
<dbReference type="PANTHER" id="PTHR42756">
    <property type="entry name" value="TRANSCRIPTIONAL REGULATOR, MARR"/>
    <property type="match status" value="1"/>
</dbReference>
<keyword evidence="6" id="KW-1185">Reference proteome</keyword>
<keyword evidence="2 5" id="KW-0238">DNA-binding</keyword>
<dbReference type="EMBL" id="SNXY01000013">
    <property type="protein sequence ID" value="TDP81125.1"/>
    <property type="molecule type" value="Genomic_DNA"/>
</dbReference>
<dbReference type="PRINTS" id="PR00598">
    <property type="entry name" value="HTHMARR"/>
</dbReference>
<keyword evidence="3" id="KW-0804">Transcription</keyword>
<dbReference type="OrthoDB" id="582199at2"/>
<proteinExistence type="predicted"/>
<evidence type="ECO:0000313" key="6">
    <source>
        <dbReference type="Proteomes" id="UP000294547"/>
    </source>
</evidence>
<dbReference type="InterPro" id="IPR036388">
    <property type="entry name" value="WH-like_DNA-bd_sf"/>
</dbReference>
<dbReference type="AlphaFoldDB" id="A0A4R6R659"/>
<dbReference type="PROSITE" id="PS50995">
    <property type="entry name" value="HTH_MARR_2"/>
    <property type="match status" value="1"/>
</dbReference>
<comment type="caution">
    <text evidence="5">The sequence shown here is derived from an EMBL/GenBank/DDBJ whole genome shotgun (WGS) entry which is preliminary data.</text>
</comment>